<organism evidence="1">
    <name type="scientific">Anguilla anguilla</name>
    <name type="common">European freshwater eel</name>
    <name type="synonym">Muraena anguilla</name>
    <dbReference type="NCBI Taxonomy" id="7936"/>
    <lineage>
        <taxon>Eukaryota</taxon>
        <taxon>Metazoa</taxon>
        <taxon>Chordata</taxon>
        <taxon>Craniata</taxon>
        <taxon>Vertebrata</taxon>
        <taxon>Euteleostomi</taxon>
        <taxon>Actinopterygii</taxon>
        <taxon>Neopterygii</taxon>
        <taxon>Teleostei</taxon>
        <taxon>Anguilliformes</taxon>
        <taxon>Anguillidae</taxon>
        <taxon>Anguilla</taxon>
    </lineage>
</organism>
<reference evidence="1" key="1">
    <citation type="submission" date="2014-11" db="EMBL/GenBank/DDBJ databases">
        <authorList>
            <person name="Amaro Gonzalez C."/>
        </authorList>
    </citation>
    <scope>NUCLEOTIDE SEQUENCE</scope>
</reference>
<dbReference type="EMBL" id="GBXM01025000">
    <property type="protein sequence ID" value="JAH83577.1"/>
    <property type="molecule type" value="Transcribed_RNA"/>
</dbReference>
<name>A0A0E9VZP8_ANGAN</name>
<reference evidence="1" key="2">
    <citation type="journal article" date="2015" name="Fish Shellfish Immunol.">
        <title>Early steps in the European eel (Anguilla anguilla)-Vibrio vulnificus interaction in the gills: Role of the RtxA13 toxin.</title>
        <authorList>
            <person name="Callol A."/>
            <person name="Pajuelo D."/>
            <person name="Ebbesson L."/>
            <person name="Teles M."/>
            <person name="MacKenzie S."/>
            <person name="Amaro C."/>
        </authorList>
    </citation>
    <scope>NUCLEOTIDE SEQUENCE</scope>
</reference>
<evidence type="ECO:0000313" key="1">
    <source>
        <dbReference type="EMBL" id="JAH83577.1"/>
    </source>
</evidence>
<dbReference type="AlphaFoldDB" id="A0A0E9VZP8"/>
<proteinExistence type="predicted"/>
<protein>
    <submittedName>
        <fullName evidence="1">Uncharacterized protein</fullName>
    </submittedName>
</protein>
<accession>A0A0E9VZP8</accession>
<sequence length="29" mass="3326">MINTVCEEPETQQTSSMTYLTCSCRSLRL</sequence>